<dbReference type="GO" id="GO:0046872">
    <property type="term" value="F:metal ion binding"/>
    <property type="evidence" value="ECO:0007669"/>
    <property type="project" value="UniProtKB-KW"/>
</dbReference>
<keyword evidence="5" id="KW-0408">Iron</keyword>
<dbReference type="SUPFAM" id="SSF48113">
    <property type="entry name" value="Heme-dependent peroxidases"/>
    <property type="match status" value="1"/>
</dbReference>
<dbReference type="GO" id="GO:0004601">
    <property type="term" value="F:peroxidase activity"/>
    <property type="evidence" value="ECO:0007669"/>
    <property type="project" value="UniProtKB-KW"/>
</dbReference>
<keyword evidence="2" id="KW-0349">Heme</keyword>
<name>A0A8S4NHA5_OWEFU</name>
<keyword evidence="3" id="KW-0479">Metal-binding</keyword>
<feature type="chain" id="PRO_5035821671" description="Plant heme peroxidase family profile domain-containing protein" evidence="7">
    <location>
        <begin position="22"/>
        <end position="327"/>
    </location>
</feature>
<evidence type="ECO:0000313" key="10">
    <source>
        <dbReference type="Proteomes" id="UP000749559"/>
    </source>
</evidence>
<dbReference type="Gene3D" id="1.10.420.10">
    <property type="entry name" value="Peroxidase, domain 2"/>
    <property type="match status" value="1"/>
</dbReference>
<feature type="domain" description="Plant heme peroxidase family profile" evidence="8">
    <location>
        <begin position="50"/>
        <end position="308"/>
    </location>
</feature>
<dbReference type="InterPro" id="IPR044831">
    <property type="entry name" value="Ccp1-like"/>
</dbReference>
<dbReference type="OrthoDB" id="2859658at2759"/>
<evidence type="ECO:0000256" key="1">
    <source>
        <dbReference type="ARBA" id="ARBA00022559"/>
    </source>
</evidence>
<dbReference type="InterPro" id="IPR019793">
    <property type="entry name" value="Peroxidases_heam-ligand_BS"/>
</dbReference>
<gene>
    <name evidence="9" type="ORF">OFUS_LOCUS7073</name>
</gene>
<dbReference type="InterPro" id="IPR010255">
    <property type="entry name" value="Haem_peroxidase_sf"/>
</dbReference>
<dbReference type="PANTHER" id="PTHR31356">
    <property type="entry name" value="THYLAKOID LUMENAL 29 KDA PROTEIN, CHLOROPLASTIC-RELATED"/>
    <property type="match status" value="1"/>
</dbReference>
<evidence type="ECO:0000256" key="3">
    <source>
        <dbReference type="ARBA" id="ARBA00022723"/>
    </source>
</evidence>
<keyword evidence="4" id="KW-0560">Oxidoreductase</keyword>
<organism evidence="9 10">
    <name type="scientific">Owenia fusiformis</name>
    <name type="common">Polychaete worm</name>
    <dbReference type="NCBI Taxonomy" id="6347"/>
    <lineage>
        <taxon>Eukaryota</taxon>
        <taxon>Metazoa</taxon>
        <taxon>Spiralia</taxon>
        <taxon>Lophotrochozoa</taxon>
        <taxon>Annelida</taxon>
        <taxon>Polychaeta</taxon>
        <taxon>Sedentaria</taxon>
        <taxon>Canalipalpata</taxon>
        <taxon>Sabellida</taxon>
        <taxon>Oweniida</taxon>
        <taxon>Oweniidae</taxon>
        <taxon>Owenia</taxon>
    </lineage>
</organism>
<evidence type="ECO:0000259" key="8">
    <source>
        <dbReference type="PROSITE" id="PS50873"/>
    </source>
</evidence>
<dbReference type="EMBL" id="CAIIXF020000003">
    <property type="protein sequence ID" value="CAH1780373.1"/>
    <property type="molecule type" value="Genomic_DNA"/>
</dbReference>
<keyword evidence="7" id="KW-0732">Signal</keyword>
<protein>
    <recommendedName>
        <fullName evidence="8">Plant heme peroxidase family profile domain-containing protein</fullName>
    </recommendedName>
</protein>
<dbReference type="GO" id="GO:0034599">
    <property type="term" value="P:cellular response to oxidative stress"/>
    <property type="evidence" value="ECO:0007669"/>
    <property type="project" value="InterPro"/>
</dbReference>
<dbReference type="Proteomes" id="UP000749559">
    <property type="component" value="Unassembled WGS sequence"/>
</dbReference>
<dbReference type="PROSITE" id="PS50873">
    <property type="entry name" value="PEROXIDASE_4"/>
    <property type="match status" value="1"/>
</dbReference>
<comment type="caution">
    <text evidence="9">The sequence shown here is derived from an EMBL/GenBank/DDBJ whole genome shotgun (WGS) entry which is preliminary data.</text>
</comment>
<dbReference type="GO" id="GO:0042744">
    <property type="term" value="P:hydrogen peroxide catabolic process"/>
    <property type="evidence" value="ECO:0007669"/>
    <property type="project" value="TreeGrafter"/>
</dbReference>
<feature type="non-terminal residue" evidence="9">
    <location>
        <position position="327"/>
    </location>
</feature>
<keyword evidence="1" id="KW-0575">Peroxidase</keyword>
<proteinExistence type="inferred from homology"/>
<evidence type="ECO:0000256" key="6">
    <source>
        <dbReference type="RuleBase" id="RU004241"/>
    </source>
</evidence>
<sequence>MGVKVILVVAMITALATKCEALTETRVESIKALISAHITAKDVDNNPGTSLLAGVVRLAYTDCIGGCDGCVNVADEKNAGLEQYIDQLDEFYDPDYTQIMSRADLWALAAIVALEDAANNCNGPSCGTPEVPTITFRFGRVDCAESPKTTTSQTIPDAHNVETDEFTVLGNANDLNLSDDEIVALMGAHTLGKARKANVGFNGAWVQKKALLNNGYYVDMIDSSLGWTQSDLNAGNNRAARWQWDQGQRMMLNTDMNLYKELDLSANDGSSACTYSSCPDASTKAKVEAYAASNTLWISEFGPAFEKMIENTDETLKDLYTTLTTTE</sequence>
<keyword evidence="10" id="KW-1185">Reference proteome</keyword>
<dbReference type="PANTHER" id="PTHR31356:SF36">
    <property type="entry name" value="L-ASCORBATE PEROXIDASE 3"/>
    <property type="match status" value="1"/>
</dbReference>
<dbReference type="Gene3D" id="1.10.520.10">
    <property type="match status" value="1"/>
</dbReference>
<dbReference type="GO" id="GO:0000302">
    <property type="term" value="P:response to reactive oxygen species"/>
    <property type="evidence" value="ECO:0007669"/>
    <property type="project" value="TreeGrafter"/>
</dbReference>
<dbReference type="PROSITE" id="PS00435">
    <property type="entry name" value="PEROXIDASE_1"/>
    <property type="match status" value="1"/>
</dbReference>
<evidence type="ECO:0000256" key="2">
    <source>
        <dbReference type="ARBA" id="ARBA00022617"/>
    </source>
</evidence>
<dbReference type="AlphaFoldDB" id="A0A8S4NHA5"/>
<accession>A0A8S4NHA5</accession>
<evidence type="ECO:0000256" key="7">
    <source>
        <dbReference type="SAM" id="SignalP"/>
    </source>
</evidence>
<dbReference type="Pfam" id="PF00141">
    <property type="entry name" value="peroxidase"/>
    <property type="match status" value="1"/>
</dbReference>
<evidence type="ECO:0000256" key="4">
    <source>
        <dbReference type="ARBA" id="ARBA00023002"/>
    </source>
</evidence>
<dbReference type="GO" id="GO:0020037">
    <property type="term" value="F:heme binding"/>
    <property type="evidence" value="ECO:0007669"/>
    <property type="project" value="InterPro"/>
</dbReference>
<feature type="signal peptide" evidence="7">
    <location>
        <begin position="1"/>
        <end position="21"/>
    </location>
</feature>
<dbReference type="PRINTS" id="PR00458">
    <property type="entry name" value="PEROXIDASE"/>
</dbReference>
<reference evidence="9" key="1">
    <citation type="submission" date="2022-03" db="EMBL/GenBank/DDBJ databases">
        <authorList>
            <person name="Martin C."/>
        </authorList>
    </citation>
    <scope>NUCLEOTIDE SEQUENCE</scope>
</reference>
<evidence type="ECO:0000313" key="9">
    <source>
        <dbReference type="EMBL" id="CAH1780373.1"/>
    </source>
</evidence>
<comment type="similarity">
    <text evidence="6">Belongs to the peroxidase family.</text>
</comment>
<evidence type="ECO:0000256" key="5">
    <source>
        <dbReference type="ARBA" id="ARBA00023004"/>
    </source>
</evidence>
<dbReference type="InterPro" id="IPR002016">
    <property type="entry name" value="Haem_peroxidase"/>
</dbReference>